<evidence type="ECO:0000313" key="2">
    <source>
        <dbReference type="EMBL" id="KAK7474066.1"/>
    </source>
</evidence>
<evidence type="ECO:0000256" key="1">
    <source>
        <dbReference type="SAM" id="SignalP"/>
    </source>
</evidence>
<name>A0ABD0JGV4_9CAEN</name>
<dbReference type="AlphaFoldDB" id="A0ABD0JGV4"/>
<feature type="chain" id="PRO_5044870404" description="Secreted protein" evidence="1">
    <location>
        <begin position="27"/>
        <end position="108"/>
    </location>
</feature>
<dbReference type="Proteomes" id="UP001519460">
    <property type="component" value="Unassembled WGS sequence"/>
</dbReference>
<gene>
    <name evidence="2" type="ORF">BaRGS_00034672</name>
</gene>
<reference evidence="2 3" key="1">
    <citation type="journal article" date="2023" name="Sci. Data">
        <title>Genome assembly of the Korean intertidal mud-creeper Batillaria attramentaria.</title>
        <authorList>
            <person name="Patra A.K."/>
            <person name="Ho P.T."/>
            <person name="Jun S."/>
            <person name="Lee S.J."/>
            <person name="Kim Y."/>
            <person name="Won Y.J."/>
        </authorList>
    </citation>
    <scope>NUCLEOTIDE SEQUENCE [LARGE SCALE GENOMIC DNA]</scope>
    <source>
        <strain evidence="2">Wonlab-2016</strain>
    </source>
</reference>
<proteinExistence type="predicted"/>
<feature type="signal peptide" evidence="1">
    <location>
        <begin position="1"/>
        <end position="26"/>
    </location>
</feature>
<evidence type="ECO:0000313" key="3">
    <source>
        <dbReference type="Proteomes" id="UP001519460"/>
    </source>
</evidence>
<comment type="caution">
    <text evidence="2">The sequence shown here is derived from an EMBL/GenBank/DDBJ whole genome shotgun (WGS) entry which is preliminary data.</text>
</comment>
<dbReference type="EMBL" id="JACVVK020000448">
    <property type="protein sequence ID" value="KAK7474066.1"/>
    <property type="molecule type" value="Genomic_DNA"/>
</dbReference>
<evidence type="ECO:0008006" key="4">
    <source>
        <dbReference type="Google" id="ProtNLM"/>
    </source>
</evidence>
<keyword evidence="1" id="KW-0732">Signal</keyword>
<sequence>MASTLNGRGKGSSLLCVCCLLSAVHRHTITQRNALNIDQSQHVASCVRDKICTSAAMRRTQSRAFCTEYAYTTTDRHREGIQAPHHWRMTGVCEILKTHILTLIEHGV</sequence>
<organism evidence="2 3">
    <name type="scientific">Batillaria attramentaria</name>
    <dbReference type="NCBI Taxonomy" id="370345"/>
    <lineage>
        <taxon>Eukaryota</taxon>
        <taxon>Metazoa</taxon>
        <taxon>Spiralia</taxon>
        <taxon>Lophotrochozoa</taxon>
        <taxon>Mollusca</taxon>
        <taxon>Gastropoda</taxon>
        <taxon>Caenogastropoda</taxon>
        <taxon>Sorbeoconcha</taxon>
        <taxon>Cerithioidea</taxon>
        <taxon>Batillariidae</taxon>
        <taxon>Batillaria</taxon>
    </lineage>
</organism>
<accession>A0ABD0JGV4</accession>
<protein>
    <recommendedName>
        <fullName evidence="4">Secreted protein</fullName>
    </recommendedName>
</protein>
<keyword evidence="3" id="KW-1185">Reference proteome</keyword>